<gene>
    <name evidence="2" type="ORF">MERR_LOCUS17564</name>
</gene>
<dbReference type="Proteomes" id="UP000467841">
    <property type="component" value="Unassembled WGS sequence"/>
</dbReference>
<organism evidence="2 3">
    <name type="scientific">Microthlaspi erraticum</name>
    <dbReference type="NCBI Taxonomy" id="1685480"/>
    <lineage>
        <taxon>Eukaryota</taxon>
        <taxon>Viridiplantae</taxon>
        <taxon>Streptophyta</taxon>
        <taxon>Embryophyta</taxon>
        <taxon>Tracheophyta</taxon>
        <taxon>Spermatophyta</taxon>
        <taxon>Magnoliopsida</taxon>
        <taxon>eudicotyledons</taxon>
        <taxon>Gunneridae</taxon>
        <taxon>Pentapetalae</taxon>
        <taxon>rosids</taxon>
        <taxon>malvids</taxon>
        <taxon>Brassicales</taxon>
        <taxon>Brassicaceae</taxon>
        <taxon>Coluteocarpeae</taxon>
        <taxon>Microthlaspi</taxon>
    </lineage>
</organism>
<name>A0A6D2IUQ9_9BRAS</name>
<dbReference type="PROSITE" id="PS50878">
    <property type="entry name" value="RT_POL"/>
    <property type="match status" value="1"/>
</dbReference>
<dbReference type="AlphaFoldDB" id="A0A6D2IUQ9"/>
<proteinExistence type="predicted"/>
<dbReference type="InterPro" id="IPR043502">
    <property type="entry name" value="DNA/RNA_pol_sf"/>
</dbReference>
<dbReference type="SUPFAM" id="SSF56672">
    <property type="entry name" value="DNA/RNA polymerases"/>
    <property type="match status" value="1"/>
</dbReference>
<evidence type="ECO:0000313" key="3">
    <source>
        <dbReference type="Proteomes" id="UP000467841"/>
    </source>
</evidence>
<dbReference type="CDD" id="cd01650">
    <property type="entry name" value="RT_nLTR_like"/>
    <property type="match status" value="1"/>
</dbReference>
<accession>A0A6D2IUQ9</accession>
<feature type="domain" description="Reverse transcriptase" evidence="1">
    <location>
        <begin position="236"/>
        <end position="434"/>
    </location>
</feature>
<evidence type="ECO:0000259" key="1">
    <source>
        <dbReference type="PROSITE" id="PS50878"/>
    </source>
</evidence>
<dbReference type="PANTHER" id="PTHR46890:SF48">
    <property type="entry name" value="RNA-DIRECTED DNA POLYMERASE"/>
    <property type="match status" value="1"/>
</dbReference>
<reference evidence="2" key="1">
    <citation type="submission" date="2020-01" db="EMBL/GenBank/DDBJ databases">
        <authorList>
            <person name="Mishra B."/>
        </authorList>
    </citation>
    <scope>NUCLEOTIDE SEQUENCE [LARGE SCALE GENOMIC DNA]</scope>
</reference>
<keyword evidence="3" id="KW-1185">Reference proteome</keyword>
<sequence>MRDFIDDLVSVELFDLPFHSPRFTWSNHRLEEPVAKKLDCCLVNGSWLLCFPAAHCSFESPDFSDHSPGLVRITTPRPSYGKGALDDLRVAEESFFKQRSRIRWLGEGDLKRFFHSVTKVRNASNGIKFLLRANGTRTSSLQEAHELAVEYYQSFLTTIRGMYCPDLPRFLATLVESTCSTLQQGFLSLPFNSEMVRRSLFKMPLNKTPGPDGFPVEFFKASWDVVGPELEASVLHFFESSFMPTSLNSTSLVLIPKRPGAEELKDFRPIACLNTLYKVITRLLSERLKNVLPGIILPNQTAFVKDQLLLENVLLASEIVQGYHREGFEKRITLKVNISKAFDSVRWDFLLNVLEAYQIPSVFLNWVKCCVCSPSFSVSMNGVTSGYFKGKSGLRQGDPLSPILFVMIMNVLSLMLNKAAREGLFAYHPGCQEL</sequence>
<dbReference type="Pfam" id="PF00078">
    <property type="entry name" value="RVT_1"/>
    <property type="match status" value="1"/>
</dbReference>
<dbReference type="InterPro" id="IPR000477">
    <property type="entry name" value="RT_dom"/>
</dbReference>
<dbReference type="PANTHER" id="PTHR46890">
    <property type="entry name" value="NON-LTR RETROLELEMENT REVERSE TRANSCRIPTASE-LIKE PROTEIN-RELATED"/>
    <property type="match status" value="1"/>
</dbReference>
<dbReference type="EMBL" id="CACVBM020001094">
    <property type="protein sequence ID" value="CAA7030329.1"/>
    <property type="molecule type" value="Genomic_DNA"/>
</dbReference>
<comment type="caution">
    <text evidence="2">The sequence shown here is derived from an EMBL/GenBank/DDBJ whole genome shotgun (WGS) entry which is preliminary data.</text>
</comment>
<protein>
    <recommendedName>
        <fullName evidence="1">Reverse transcriptase domain-containing protein</fullName>
    </recommendedName>
</protein>
<dbReference type="InterPro" id="IPR052343">
    <property type="entry name" value="Retrotransposon-Effector_Assoc"/>
</dbReference>
<evidence type="ECO:0000313" key="2">
    <source>
        <dbReference type="EMBL" id="CAA7030329.1"/>
    </source>
</evidence>
<dbReference type="OrthoDB" id="1934719at2759"/>